<dbReference type="RefSeq" id="XP_066924481.1">
    <property type="nucleotide sequence ID" value="XM_067068380.1"/>
</dbReference>
<feature type="chain" id="PRO_5029445839" evidence="1">
    <location>
        <begin position="16"/>
        <end position="284"/>
    </location>
</feature>
<sequence length="284" mass="32065">MVIALALAISQSVDAVSSCDRVGNGFACKDDDFQSYIECSRGKQISVKLCPTNQMCSCGLNRICRDPSTVICVKRPSFPKSAIPMDFTVYFNGIHTSANPVSNVRLTSSGNIWQDTTSGDEKFKMKQTFKKWNSQTVTKDVITVIRKDGSKYVQYTLVKDYTTKVPTERCSKQVLSKFEDFFYDLRTHSQQVPKQDPTDDDVFVYRDGPLDAGSGFTLKSWTMGSRHITQQYVPWRYNVRKSSGPLGKSSQQSQLTLGYFYLSKPSDAFFMVPHQCFQIKQTVA</sequence>
<dbReference type="AlphaFoldDB" id="A0A7M5X7B7"/>
<reference evidence="2" key="1">
    <citation type="submission" date="2021-01" db="UniProtKB">
        <authorList>
            <consortium name="EnsemblMetazoa"/>
        </authorList>
    </citation>
    <scope>IDENTIFICATION</scope>
</reference>
<dbReference type="GeneID" id="136811760"/>
<keyword evidence="1" id="KW-0732">Signal</keyword>
<name>A0A7M5X7B7_9CNID</name>
<keyword evidence="3" id="KW-1185">Reference proteome</keyword>
<dbReference type="Proteomes" id="UP000594262">
    <property type="component" value="Unplaced"/>
</dbReference>
<evidence type="ECO:0000256" key="1">
    <source>
        <dbReference type="SAM" id="SignalP"/>
    </source>
</evidence>
<evidence type="ECO:0000313" key="3">
    <source>
        <dbReference type="Proteomes" id="UP000594262"/>
    </source>
</evidence>
<evidence type="ECO:0000313" key="2">
    <source>
        <dbReference type="EnsemblMetazoa" id="CLYHEMP018388.1"/>
    </source>
</evidence>
<dbReference type="EnsemblMetazoa" id="CLYHEMT018388.1">
    <property type="protein sequence ID" value="CLYHEMP018388.1"/>
    <property type="gene ID" value="CLYHEMG018388"/>
</dbReference>
<organism evidence="2 3">
    <name type="scientific">Clytia hemisphaerica</name>
    <dbReference type="NCBI Taxonomy" id="252671"/>
    <lineage>
        <taxon>Eukaryota</taxon>
        <taxon>Metazoa</taxon>
        <taxon>Cnidaria</taxon>
        <taxon>Hydrozoa</taxon>
        <taxon>Hydroidolina</taxon>
        <taxon>Leptothecata</taxon>
        <taxon>Obeliida</taxon>
        <taxon>Clytiidae</taxon>
        <taxon>Clytia</taxon>
    </lineage>
</organism>
<feature type="signal peptide" evidence="1">
    <location>
        <begin position="1"/>
        <end position="15"/>
    </location>
</feature>
<accession>A0A7M5X7B7</accession>
<protein>
    <submittedName>
        <fullName evidence="2">Uncharacterized protein</fullName>
    </submittedName>
</protein>
<proteinExistence type="predicted"/>